<accession>A0ABT7UKL1</accession>
<reference evidence="3" key="1">
    <citation type="submission" date="2023-06" db="EMBL/GenBank/DDBJ databases">
        <title>Identification and characterization of horizontal gene transfer across gut microbiota members of farm animals based on homology search.</title>
        <authorList>
            <person name="Zeman M."/>
            <person name="Kubasova T."/>
            <person name="Jahodarova E."/>
            <person name="Nykrynova M."/>
            <person name="Rychlik I."/>
        </authorList>
    </citation>
    <scope>NUCLEOTIDE SEQUENCE [LARGE SCALE GENOMIC DNA]</scope>
    <source>
        <strain evidence="3">ET341</strain>
    </source>
</reference>
<feature type="transmembrane region" description="Helical" evidence="1">
    <location>
        <begin position="53"/>
        <end position="74"/>
    </location>
</feature>
<dbReference type="RefSeq" id="WP_289528133.1">
    <property type="nucleotide sequence ID" value="NZ_JAUDCK010000046.1"/>
</dbReference>
<feature type="transmembrane region" description="Helical" evidence="1">
    <location>
        <begin position="80"/>
        <end position="101"/>
    </location>
</feature>
<keyword evidence="1" id="KW-0472">Membrane</keyword>
<evidence type="ECO:0000313" key="3">
    <source>
        <dbReference type="Proteomes" id="UP001529275"/>
    </source>
</evidence>
<keyword evidence="1" id="KW-1133">Transmembrane helix</keyword>
<comment type="caution">
    <text evidence="2">The sequence shown here is derived from an EMBL/GenBank/DDBJ whole genome shotgun (WGS) entry which is preliminary data.</text>
</comment>
<dbReference type="EMBL" id="JAUDCK010000046">
    <property type="protein sequence ID" value="MDM8196675.1"/>
    <property type="molecule type" value="Genomic_DNA"/>
</dbReference>
<protein>
    <submittedName>
        <fullName evidence="2">Uncharacterized protein</fullName>
    </submittedName>
</protein>
<gene>
    <name evidence="2" type="ORF">QUV98_10140</name>
</gene>
<organism evidence="2 3">
    <name type="scientific">Massilimicrobiota timonensis</name>
    <dbReference type="NCBI Taxonomy" id="1776392"/>
    <lineage>
        <taxon>Bacteria</taxon>
        <taxon>Bacillati</taxon>
        <taxon>Bacillota</taxon>
        <taxon>Erysipelotrichia</taxon>
        <taxon>Erysipelotrichales</taxon>
        <taxon>Erysipelotrichaceae</taxon>
        <taxon>Massilimicrobiota</taxon>
    </lineage>
</organism>
<keyword evidence="1" id="KW-0812">Transmembrane</keyword>
<proteinExistence type="predicted"/>
<reference evidence="2 3" key="2">
    <citation type="submission" date="2023-06" db="EMBL/GenBank/DDBJ databases">
        <authorList>
            <person name="Zeman M."/>
            <person name="Kubasova T."/>
            <person name="Jahodarova E."/>
            <person name="Nykrynova M."/>
            <person name="Rychlik I."/>
        </authorList>
    </citation>
    <scope>NUCLEOTIDE SEQUENCE [LARGE SCALE GENOMIC DNA]</scope>
    <source>
        <strain evidence="2 3">ET341</strain>
    </source>
</reference>
<dbReference type="Proteomes" id="UP001529275">
    <property type="component" value="Unassembled WGS sequence"/>
</dbReference>
<sequence>MNIKMRNLVICIGGIFCIMNLNSEYHFTYMNTIQPFLFIFFFICLFFFKKSILYPISGLLTGIGIDYSLIQGIINNPSTVPIIFDSILSLSFILYFIIMLFKRRWNRQNQNMELSQDIQHKNLPGDGTISHPYRLDIDQTLTINDEIEHQYHKVMYALNGGSQEYEDPTFGFKDKVLVGKKHLQQD</sequence>
<feature type="transmembrane region" description="Helical" evidence="1">
    <location>
        <begin position="29"/>
        <end position="48"/>
    </location>
</feature>
<evidence type="ECO:0000313" key="2">
    <source>
        <dbReference type="EMBL" id="MDM8196675.1"/>
    </source>
</evidence>
<feature type="transmembrane region" description="Helical" evidence="1">
    <location>
        <begin position="7"/>
        <end position="23"/>
    </location>
</feature>
<name>A0ABT7UKL1_9FIRM</name>
<evidence type="ECO:0000256" key="1">
    <source>
        <dbReference type="SAM" id="Phobius"/>
    </source>
</evidence>
<keyword evidence="3" id="KW-1185">Reference proteome</keyword>